<gene>
    <name evidence="1" type="ORF">CNR37_00092</name>
</gene>
<proteinExistence type="predicted"/>
<dbReference type="Proteomes" id="UP000241096">
    <property type="component" value="Segment"/>
</dbReference>
<name>A0A2H4P803_9CAUD</name>
<accession>A0A2H4P803</accession>
<evidence type="ECO:0000313" key="2">
    <source>
        <dbReference type="Proteomes" id="UP000241096"/>
    </source>
</evidence>
<evidence type="ECO:0000313" key="1">
    <source>
        <dbReference type="EMBL" id="ATW58299.1"/>
    </source>
</evidence>
<organism evidence="1 2">
    <name type="scientific">Pseudomonas phage ventosus</name>
    <dbReference type="NCBI Taxonomy" id="2048980"/>
    <lineage>
        <taxon>Viruses</taxon>
        <taxon>Duplodnaviria</taxon>
        <taxon>Heunggongvirae</taxon>
        <taxon>Uroviricota</taxon>
        <taxon>Caudoviricetes</taxon>
        <taxon>Vandenendeviridae</taxon>
        <taxon>Gorskivirinae</taxon>
        <taxon>Ventosusvirus</taxon>
        <taxon>Ventosusvirus ventosus</taxon>
    </lineage>
</organism>
<reference evidence="1 2" key="1">
    <citation type="submission" date="2017-09" db="EMBL/GenBank/DDBJ databases">
        <authorList>
            <person name="Ehlers B."/>
            <person name="Leendertz F.H."/>
        </authorList>
    </citation>
    <scope>NUCLEOTIDE SEQUENCE [LARGE SCALE GENOMIC DNA]</scope>
</reference>
<sequence length="117" mass="13272">MSNYKTEAVQQLAQEIKAAGFRPFIAKSGTYGFYTDEAGSRVVCFQFELGGFRFTGNYKTSQPKQCGTGWQLADGDYQNMFDQHAPQWALRGAEWKFTTLQQHLATYQASSQYTEVL</sequence>
<protein>
    <submittedName>
        <fullName evidence="1">Uncharacterized protein</fullName>
    </submittedName>
</protein>
<keyword evidence="2" id="KW-1185">Reference proteome</keyword>
<dbReference type="EMBL" id="MG018930">
    <property type="protein sequence ID" value="ATW58299.1"/>
    <property type="molecule type" value="Genomic_DNA"/>
</dbReference>